<dbReference type="Proteomes" id="UP000537825">
    <property type="component" value="Unassembled WGS sequence"/>
</dbReference>
<dbReference type="AlphaFoldDB" id="A0A7X5BPC0"/>
<evidence type="ECO:0000313" key="4">
    <source>
        <dbReference type="Proteomes" id="UP000537825"/>
    </source>
</evidence>
<accession>A0A7X5BPC0</accession>
<organism evidence="3 4">
    <name type="scientific">Corallococcus exiguus</name>
    <dbReference type="NCBI Taxonomy" id="83462"/>
    <lineage>
        <taxon>Bacteria</taxon>
        <taxon>Pseudomonadati</taxon>
        <taxon>Myxococcota</taxon>
        <taxon>Myxococcia</taxon>
        <taxon>Myxococcales</taxon>
        <taxon>Cystobacterineae</taxon>
        <taxon>Myxococcaceae</taxon>
        <taxon>Corallococcus</taxon>
    </lineage>
</organism>
<evidence type="ECO:0000313" key="3">
    <source>
        <dbReference type="EMBL" id="NBC38220.1"/>
    </source>
</evidence>
<protein>
    <submittedName>
        <fullName evidence="3">M24 family metallopeptidase</fullName>
    </submittedName>
</protein>
<gene>
    <name evidence="3" type="ORF">GTZ93_00135</name>
</gene>
<dbReference type="SUPFAM" id="SSF55920">
    <property type="entry name" value="Creatinase/aminopeptidase"/>
    <property type="match status" value="1"/>
</dbReference>
<feature type="chain" id="PRO_5030970902" evidence="1">
    <location>
        <begin position="22"/>
        <end position="481"/>
    </location>
</feature>
<dbReference type="EMBL" id="JAAAPK010000001">
    <property type="protein sequence ID" value="NBC38220.1"/>
    <property type="molecule type" value="Genomic_DNA"/>
</dbReference>
<evidence type="ECO:0000256" key="1">
    <source>
        <dbReference type="SAM" id="SignalP"/>
    </source>
</evidence>
<evidence type="ECO:0000259" key="2">
    <source>
        <dbReference type="Pfam" id="PF00557"/>
    </source>
</evidence>
<feature type="domain" description="Peptidase M24" evidence="2">
    <location>
        <begin position="251"/>
        <end position="461"/>
    </location>
</feature>
<comment type="caution">
    <text evidence="3">The sequence shown here is derived from an EMBL/GenBank/DDBJ whole genome shotgun (WGS) entry which is preliminary data.</text>
</comment>
<proteinExistence type="predicted"/>
<dbReference type="InterPro" id="IPR036005">
    <property type="entry name" value="Creatinase/aminopeptidase-like"/>
</dbReference>
<dbReference type="InterPro" id="IPR000994">
    <property type="entry name" value="Pept_M24"/>
</dbReference>
<name>A0A7X5BPC0_9BACT</name>
<keyword evidence="4" id="KW-1185">Reference proteome</keyword>
<sequence length="481" mass="52728">MRSWKHLLVVPLVCSSACATAPAVSSKPEAPAAAAAPAAPAAVAAPAAPAAPVRPFGTLREQSARQQAWLKERLETGVPQLMRKYGVRMWVVPMREYNEDPVFKALVSPTTFAARRRTIYVFFDRGADKGVERLALGGSTQGGLYEARRAPMMVDRGGSQRAAELLGPEQWLLLKQVVEERKPDSIAIDVSPAIAFADGLTHGEYEGMAQALGPTWTKRLKPAGGLPLDVLGWRSADEVRFYADLQKYAWNLIQTAFSNAVITPGTTTTQDVEWWMRQRLADEGLDTWFQPDVDVQRQGATDEQLGDSPVIQRGDVLHCDFGVTALRLNTDTQHMGYVLRDGETDAPEGLRAALKASNRLQDIVTGEIKPGRTGNEVLRASLARMKSEGINGTVYSHPIGLHGHGAGPMIGMWDRQEGVPGNGEHKVMPDSWFSIELQATSPVPEWKDQPVRSAQEEDVVVDSQGAVHWAFQRQTSFHLVR</sequence>
<dbReference type="Gene3D" id="3.90.230.10">
    <property type="entry name" value="Creatinase/methionine aminopeptidase superfamily"/>
    <property type="match status" value="1"/>
</dbReference>
<dbReference type="Pfam" id="PF00557">
    <property type="entry name" value="Peptidase_M24"/>
    <property type="match status" value="1"/>
</dbReference>
<reference evidence="3 4" key="1">
    <citation type="submission" date="2020-01" db="EMBL/GenBank/DDBJ databases">
        <title>The draft genome sequence of Corallococcus exiguus DSM 14696.</title>
        <authorList>
            <person name="Zhang X."/>
            <person name="Zhu H."/>
        </authorList>
    </citation>
    <scope>NUCLEOTIDE SEQUENCE [LARGE SCALE GENOMIC DNA]</scope>
    <source>
        <strain evidence="3 4">DSM 14696</strain>
    </source>
</reference>
<dbReference type="RefSeq" id="WP_139914952.1">
    <property type="nucleotide sequence ID" value="NZ_CBCSLE010000025.1"/>
</dbReference>
<keyword evidence="1" id="KW-0732">Signal</keyword>
<feature type="signal peptide" evidence="1">
    <location>
        <begin position="1"/>
        <end position="21"/>
    </location>
</feature>